<protein>
    <submittedName>
        <fullName evidence="1">Uncharacterized protein</fullName>
    </submittedName>
</protein>
<dbReference type="AlphaFoldDB" id="A0A8T3A9W9"/>
<accession>A0A8T3A9W9</accession>
<dbReference type="Proteomes" id="UP000829196">
    <property type="component" value="Unassembled WGS sequence"/>
</dbReference>
<keyword evidence="2" id="KW-1185">Reference proteome</keyword>
<gene>
    <name evidence="1" type="ORF">KFK09_029185</name>
</gene>
<comment type="caution">
    <text evidence="1">The sequence shown here is derived from an EMBL/GenBank/DDBJ whole genome shotgun (WGS) entry which is preliminary data.</text>
</comment>
<sequence>MSKYMGPTIQFINLNNFDDMLNSPKYKIAQQPNQNFKAFDNSVKLFLVYGVFMG</sequence>
<evidence type="ECO:0000313" key="2">
    <source>
        <dbReference type="Proteomes" id="UP000829196"/>
    </source>
</evidence>
<evidence type="ECO:0000313" key="1">
    <source>
        <dbReference type="EMBL" id="KAI0489343.1"/>
    </source>
</evidence>
<name>A0A8T3A9W9_DENNO</name>
<proteinExistence type="predicted"/>
<dbReference type="EMBL" id="JAGYWB010000019">
    <property type="protein sequence ID" value="KAI0489343.1"/>
    <property type="molecule type" value="Genomic_DNA"/>
</dbReference>
<organism evidence="1 2">
    <name type="scientific">Dendrobium nobile</name>
    <name type="common">Orchid</name>
    <dbReference type="NCBI Taxonomy" id="94219"/>
    <lineage>
        <taxon>Eukaryota</taxon>
        <taxon>Viridiplantae</taxon>
        <taxon>Streptophyta</taxon>
        <taxon>Embryophyta</taxon>
        <taxon>Tracheophyta</taxon>
        <taxon>Spermatophyta</taxon>
        <taxon>Magnoliopsida</taxon>
        <taxon>Liliopsida</taxon>
        <taxon>Asparagales</taxon>
        <taxon>Orchidaceae</taxon>
        <taxon>Epidendroideae</taxon>
        <taxon>Malaxideae</taxon>
        <taxon>Dendrobiinae</taxon>
        <taxon>Dendrobium</taxon>
    </lineage>
</organism>
<reference evidence="1" key="1">
    <citation type="journal article" date="2022" name="Front. Genet.">
        <title>Chromosome-Scale Assembly of the Dendrobium nobile Genome Provides Insights Into the Molecular Mechanism of the Biosynthesis of the Medicinal Active Ingredient of Dendrobium.</title>
        <authorList>
            <person name="Xu Q."/>
            <person name="Niu S.-C."/>
            <person name="Li K.-L."/>
            <person name="Zheng P.-J."/>
            <person name="Zhang X.-J."/>
            <person name="Jia Y."/>
            <person name="Liu Y."/>
            <person name="Niu Y.-X."/>
            <person name="Yu L.-H."/>
            <person name="Chen D.-F."/>
            <person name="Zhang G.-Q."/>
        </authorList>
    </citation>
    <scope>NUCLEOTIDE SEQUENCE</scope>
    <source>
        <tissue evidence="1">Leaf</tissue>
    </source>
</reference>